<sequence>MGRQNNDDTVLCSSIALLQERFRRLQQIKEMRKERQILQLTAEAEQPKWFFHHDLKHPSRSLCSSPSLQSEYHVNCAGLQSFEISLSLGLWSNSVNMQASVTSNETEVDTSLHL</sequence>
<proteinExistence type="predicted"/>
<evidence type="ECO:0000313" key="1">
    <source>
        <dbReference type="EMBL" id="CAG1845013.1"/>
    </source>
</evidence>
<organism evidence="1">
    <name type="scientific">Musa acuminata subsp. malaccensis</name>
    <name type="common">Wild banana</name>
    <name type="synonym">Musa malaccensis</name>
    <dbReference type="NCBI Taxonomy" id="214687"/>
    <lineage>
        <taxon>Eukaryota</taxon>
        <taxon>Viridiplantae</taxon>
        <taxon>Streptophyta</taxon>
        <taxon>Embryophyta</taxon>
        <taxon>Tracheophyta</taxon>
        <taxon>Spermatophyta</taxon>
        <taxon>Magnoliopsida</taxon>
        <taxon>Liliopsida</taxon>
        <taxon>Zingiberales</taxon>
        <taxon>Musaceae</taxon>
        <taxon>Musa</taxon>
    </lineage>
</organism>
<accession>A0A8D7A8Q8</accession>
<gene>
    <name evidence="1" type="ORF">GSMUA_148090.1</name>
</gene>
<dbReference type="AlphaFoldDB" id="A0A8D7A8Q8"/>
<dbReference type="PANTHER" id="PTHR34570">
    <property type="entry name" value="OS03G0593100 PROTEIN"/>
    <property type="match status" value="1"/>
</dbReference>
<protein>
    <submittedName>
        <fullName evidence="1">(wild Malaysian banana) hypothetical protein</fullName>
    </submittedName>
</protein>
<reference evidence="1" key="1">
    <citation type="submission" date="2021-03" db="EMBL/GenBank/DDBJ databases">
        <authorList>
            <consortium name="Genoscope - CEA"/>
            <person name="William W."/>
        </authorList>
    </citation>
    <scope>NUCLEOTIDE SEQUENCE</scope>
    <source>
        <strain evidence="1">Doubled-haploid Pahang</strain>
    </source>
</reference>
<dbReference type="EMBL" id="HG996471">
    <property type="protein sequence ID" value="CAG1845013.1"/>
    <property type="molecule type" value="Genomic_DNA"/>
</dbReference>
<dbReference type="PANTHER" id="PTHR34570:SF12">
    <property type="entry name" value="EXPRESSED PROTEIN"/>
    <property type="match status" value="1"/>
</dbReference>
<name>A0A8D7A8Q8_MUSAM</name>